<protein>
    <submittedName>
        <fullName evidence="1">Uncharacterized protein</fullName>
    </submittedName>
</protein>
<proteinExistence type="predicted"/>
<evidence type="ECO:0000313" key="2">
    <source>
        <dbReference type="Proteomes" id="UP000013111"/>
    </source>
</evidence>
<organism evidence="1 2">
    <name type="scientific">Erwinia amylovora NBRC 12687 = CFBP 1232</name>
    <dbReference type="NCBI Taxonomy" id="1219359"/>
    <lineage>
        <taxon>Bacteria</taxon>
        <taxon>Pseudomonadati</taxon>
        <taxon>Pseudomonadota</taxon>
        <taxon>Gammaproteobacteria</taxon>
        <taxon>Enterobacterales</taxon>
        <taxon>Erwiniaceae</taxon>
        <taxon>Erwinia</taxon>
    </lineage>
</organism>
<comment type="caution">
    <text evidence="1">The sequence shown here is derived from an EMBL/GenBank/DDBJ whole genome shotgun (WGS) entry which is preliminary data.</text>
</comment>
<name>A0A831ERR2_ERWAM</name>
<reference evidence="1 2" key="2">
    <citation type="submission" date="2013-04" db="EMBL/GenBank/DDBJ databases">
        <title>Comparative genomics of 12 strains of Erwinia amylovora identifies a pan-genome with a large conserved core and provides insights into host specificity.</title>
        <authorList>
            <person name="Mann R.A."/>
            <person name="Smits T.H.M."/>
            <person name="Buehlmann A."/>
            <person name="Blom J."/>
            <person name="Goesmann A."/>
            <person name="Frey J.E."/>
            <person name="Plummer K.M."/>
            <person name="Beer S.V."/>
            <person name="Luck J."/>
            <person name="Duffy B."/>
            <person name="Rodoni B."/>
        </authorList>
    </citation>
    <scope>NUCLEOTIDE SEQUENCE [LARGE SCALE GENOMIC DNA]</scope>
    <source>
        <strain evidence="2">CFBP 1232</strain>
    </source>
</reference>
<gene>
    <name evidence="1" type="ORF">BN437_2839</name>
</gene>
<accession>A0A831ERR2</accession>
<dbReference type="EMBL" id="CAPB01000034">
    <property type="protein sequence ID" value="CCO94749.1"/>
    <property type="molecule type" value="Genomic_DNA"/>
</dbReference>
<evidence type="ECO:0000313" key="1">
    <source>
        <dbReference type="EMBL" id="CCO94749.1"/>
    </source>
</evidence>
<sequence>MTYRVMAMLLRSSSRPPLAGGNGRAGQDKSERYAACHRAEGKVAAPVYHDVAGQHAPYQVQA</sequence>
<dbReference type="AlphaFoldDB" id="A0A831ERR2"/>
<dbReference type="Proteomes" id="UP000013111">
    <property type="component" value="Unassembled WGS sequence"/>
</dbReference>
<reference evidence="1 2" key="1">
    <citation type="submission" date="2012-11" db="EMBL/GenBank/DDBJ databases">
        <authorList>
            <person name="Linke B."/>
        </authorList>
    </citation>
    <scope>NUCLEOTIDE SEQUENCE [LARGE SCALE GENOMIC DNA]</scope>
    <source>
        <strain evidence="2">CFBP 1232</strain>
    </source>
</reference>